<reference evidence="1 2" key="1">
    <citation type="submission" date="2024-02" db="EMBL/GenBank/DDBJ databases">
        <authorList>
            <person name="Chen Y."/>
            <person name="Shah S."/>
            <person name="Dougan E. K."/>
            <person name="Thang M."/>
            <person name="Chan C."/>
        </authorList>
    </citation>
    <scope>NUCLEOTIDE SEQUENCE [LARGE SCALE GENOMIC DNA]</scope>
</reference>
<organism evidence="1 2">
    <name type="scientific">Durusdinium trenchii</name>
    <dbReference type="NCBI Taxonomy" id="1381693"/>
    <lineage>
        <taxon>Eukaryota</taxon>
        <taxon>Sar</taxon>
        <taxon>Alveolata</taxon>
        <taxon>Dinophyceae</taxon>
        <taxon>Suessiales</taxon>
        <taxon>Symbiodiniaceae</taxon>
        <taxon>Durusdinium</taxon>
    </lineage>
</organism>
<evidence type="ECO:0000313" key="1">
    <source>
        <dbReference type="EMBL" id="CAK9045563.1"/>
    </source>
</evidence>
<proteinExistence type="predicted"/>
<dbReference type="Proteomes" id="UP001642464">
    <property type="component" value="Unassembled WGS sequence"/>
</dbReference>
<protein>
    <submittedName>
        <fullName evidence="1">Uncharacterized protein</fullName>
    </submittedName>
</protein>
<sequence length="78" mass="8862">VKPVTWAISAQSTQLKTLRILHEDVQRPQLVLRNGTPEMLSTIETVADLSYAWHALAGYKEATCGQYVPAKRPIRWEE</sequence>
<comment type="caution">
    <text evidence="1">The sequence shown here is derived from an EMBL/GenBank/DDBJ whole genome shotgun (WGS) entry which is preliminary data.</text>
</comment>
<evidence type="ECO:0000313" key="2">
    <source>
        <dbReference type="Proteomes" id="UP001642464"/>
    </source>
</evidence>
<feature type="non-terminal residue" evidence="1">
    <location>
        <position position="78"/>
    </location>
</feature>
<dbReference type="EMBL" id="CAXAMM010019362">
    <property type="protein sequence ID" value="CAK9045563.1"/>
    <property type="molecule type" value="Genomic_DNA"/>
</dbReference>
<feature type="non-terminal residue" evidence="1">
    <location>
        <position position="1"/>
    </location>
</feature>
<gene>
    <name evidence="1" type="ORF">SCF082_LOCUS25740</name>
</gene>
<name>A0ABP0M303_9DINO</name>
<keyword evidence="2" id="KW-1185">Reference proteome</keyword>
<accession>A0ABP0M303</accession>